<gene>
    <name evidence="2" type="ORF">ACFSQT_05810</name>
</gene>
<dbReference type="RefSeq" id="WP_379017427.1">
    <property type="nucleotide sequence ID" value="NZ_JBHUGY010000012.1"/>
</dbReference>
<organism evidence="2 3">
    <name type="scientific">Mesorhizobium calcicola</name>
    <dbReference type="NCBI Taxonomy" id="1300310"/>
    <lineage>
        <taxon>Bacteria</taxon>
        <taxon>Pseudomonadati</taxon>
        <taxon>Pseudomonadota</taxon>
        <taxon>Alphaproteobacteria</taxon>
        <taxon>Hyphomicrobiales</taxon>
        <taxon>Phyllobacteriaceae</taxon>
        <taxon>Mesorhizobium</taxon>
    </lineage>
</organism>
<keyword evidence="1" id="KW-0732">Signal</keyword>
<proteinExistence type="predicted"/>
<feature type="signal peptide" evidence="1">
    <location>
        <begin position="1"/>
        <end position="23"/>
    </location>
</feature>
<comment type="caution">
    <text evidence="2">The sequence shown here is derived from an EMBL/GenBank/DDBJ whole genome shotgun (WGS) entry which is preliminary data.</text>
</comment>
<reference evidence="3" key="1">
    <citation type="journal article" date="2019" name="Int. J. Syst. Evol. Microbiol.">
        <title>The Global Catalogue of Microorganisms (GCM) 10K type strain sequencing project: providing services to taxonomists for standard genome sequencing and annotation.</title>
        <authorList>
            <consortium name="The Broad Institute Genomics Platform"/>
            <consortium name="The Broad Institute Genome Sequencing Center for Infectious Disease"/>
            <person name="Wu L."/>
            <person name="Ma J."/>
        </authorList>
    </citation>
    <scope>NUCLEOTIDE SEQUENCE [LARGE SCALE GENOMIC DNA]</scope>
    <source>
        <strain evidence="3">CGMCC 1.16226</strain>
    </source>
</reference>
<dbReference type="EMBL" id="JBHUGY010000012">
    <property type="protein sequence ID" value="MFD2052638.1"/>
    <property type="molecule type" value="Genomic_DNA"/>
</dbReference>
<keyword evidence="3" id="KW-1185">Reference proteome</keyword>
<evidence type="ECO:0000256" key="1">
    <source>
        <dbReference type="SAM" id="SignalP"/>
    </source>
</evidence>
<name>A0ABW4W992_9HYPH</name>
<evidence type="ECO:0000313" key="2">
    <source>
        <dbReference type="EMBL" id="MFD2052638.1"/>
    </source>
</evidence>
<evidence type="ECO:0000313" key="3">
    <source>
        <dbReference type="Proteomes" id="UP001597349"/>
    </source>
</evidence>
<accession>A0ABW4W992</accession>
<sequence length="333" mass="36240">MRISTIGFAVALSTIICAFPASAFDIPSCNGSTRSSADLVSDKDDKLLVDFVDVLLENEAAGGRVAYCLSDAKMTNGLNGLSFGFIQHDLASNSGSKKILAKILDSVLASGPDTGLTQQDIDLVKSGALDIRAPVIRASKDKRLLALIQRIHHALSGNEIAAAEINADFTLTVQRDAARLQSEIAPVSDAVKSVTYLKTNRLGQLVVLDYENFLGSMGPQFKGYLAGEPETLRGTEIKIESPASFTDMMRFYLSTKQGAGGASDQRAEVLRRLNTIIKIYKRNEGEIPLSDRDKAFLTQELRPMINDKSNAFIQKKKRGHQYDDLVTLIRKAA</sequence>
<feature type="chain" id="PRO_5045379636" evidence="1">
    <location>
        <begin position="24"/>
        <end position="333"/>
    </location>
</feature>
<dbReference type="Proteomes" id="UP001597349">
    <property type="component" value="Unassembled WGS sequence"/>
</dbReference>
<protein>
    <submittedName>
        <fullName evidence="2">Uncharacterized protein</fullName>
    </submittedName>
</protein>